<dbReference type="STRING" id="2004952.A0A2C5ZE16"/>
<keyword evidence="3" id="KW-0645">Protease</keyword>
<dbReference type="PANTHER" id="PTHR47466">
    <property type="match status" value="1"/>
</dbReference>
<evidence type="ECO:0000313" key="12">
    <source>
        <dbReference type="Proteomes" id="UP000226431"/>
    </source>
</evidence>
<dbReference type="Gene3D" id="3.40.390.10">
    <property type="entry name" value="Collagenase (Catalytic Domain)"/>
    <property type="match status" value="1"/>
</dbReference>
<evidence type="ECO:0000256" key="9">
    <source>
        <dbReference type="ARBA" id="ARBA00023157"/>
    </source>
</evidence>
<dbReference type="PANTHER" id="PTHR47466:SF1">
    <property type="entry name" value="METALLOPROTEASE MEP1 (AFU_ORTHOLOGUE AFUA_1G07730)-RELATED"/>
    <property type="match status" value="1"/>
</dbReference>
<evidence type="ECO:0000256" key="8">
    <source>
        <dbReference type="ARBA" id="ARBA00023049"/>
    </source>
</evidence>
<evidence type="ECO:0000256" key="1">
    <source>
        <dbReference type="ARBA" id="ARBA00003174"/>
    </source>
</evidence>
<keyword evidence="5" id="KW-0732">Signal</keyword>
<keyword evidence="7" id="KW-0862">Zinc</keyword>
<dbReference type="SUPFAM" id="SSF55486">
    <property type="entry name" value="Metalloproteases ('zincins'), catalytic domain"/>
    <property type="match status" value="1"/>
</dbReference>
<dbReference type="InterPro" id="IPR008754">
    <property type="entry name" value="Peptidase_M43"/>
</dbReference>
<keyword evidence="8" id="KW-0482">Metalloprotease</keyword>
<organism evidence="11 12">
    <name type="scientific">Ophiocordyceps camponoti-rufipedis</name>
    <dbReference type="NCBI Taxonomy" id="2004952"/>
    <lineage>
        <taxon>Eukaryota</taxon>
        <taxon>Fungi</taxon>
        <taxon>Dikarya</taxon>
        <taxon>Ascomycota</taxon>
        <taxon>Pezizomycotina</taxon>
        <taxon>Sordariomycetes</taxon>
        <taxon>Hypocreomycetidae</taxon>
        <taxon>Hypocreales</taxon>
        <taxon>Ophiocordycipitaceae</taxon>
        <taxon>Ophiocordyceps</taxon>
    </lineage>
</organism>
<dbReference type="Pfam" id="PF05572">
    <property type="entry name" value="Peptidase_M43"/>
    <property type="match status" value="1"/>
</dbReference>
<feature type="domain" description="Peptidase M43 pregnancy-associated plasma-A" evidence="10">
    <location>
        <begin position="119"/>
        <end position="187"/>
    </location>
</feature>
<dbReference type="GO" id="GO:0006508">
    <property type="term" value="P:proteolysis"/>
    <property type="evidence" value="ECO:0007669"/>
    <property type="project" value="UniProtKB-KW"/>
</dbReference>
<keyword evidence="12" id="KW-1185">Reference proteome</keyword>
<dbReference type="OrthoDB" id="536211at2759"/>
<name>A0A2C5ZE16_9HYPO</name>
<evidence type="ECO:0000256" key="6">
    <source>
        <dbReference type="ARBA" id="ARBA00022801"/>
    </source>
</evidence>
<protein>
    <recommendedName>
        <fullName evidence="10">Peptidase M43 pregnancy-associated plasma-A domain-containing protein</fullName>
    </recommendedName>
</protein>
<keyword evidence="9" id="KW-1015">Disulfide bond</keyword>
<dbReference type="EMBL" id="NJES01000024">
    <property type="protein sequence ID" value="PHH80145.1"/>
    <property type="molecule type" value="Genomic_DNA"/>
</dbReference>
<dbReference type="AlphaFoldDB" id="A0A2C5ZE16"/>
<dbReference type="Proteomes" id="UP000226431">
    <property type="component" value="Unassembled WGS sequence"/>
</dbReference>
<evidence type="ECO:0000259" key="10">
    <source>
        <dbReference type="Pfam" id="PF05572"/>
    </source>
</evidence>
<evidence type="ECO:0000256" key="2">
    <source>
        <dbReference type="ARBA" id="ARBA00008721"/>
    </source>
</evidence>
<comment type="caution">
    <text evidence="11">The sequence shown here is derived from an EMBL/GenBank/DDBJ whole genome shotgun (WGS) entry which is preliminary data.</text>
</comment>
<proteinExistence type="inferred from homology"/>
<comment type="function">
    <text evidence="1">Secreted metalloproteinase that allows assimilation of proteinaceous substrates.</text>
</comment>
<evidence type="ECO:0000256" key="5">
    <source>
        <dbReference type="ARBA" id="ARBA00022729"/>
    </source>
</evidence>
<keyword evidence="4" id="KW-0479">Metal-binding</keyword>
<comment type="similarity">
    <text evidence="2">Belongs to the peptidase M43B family.</text>
</comment>
<dbReference type="GO" id="GO:0046872">
    <property type="term" value="F:metal ion binding"/>
    <property type="evidence" value="ECO:0007669"/>
    <property type="project" value="UniProtKB-KW"/>
</dbReference>
<dbReference type="GO" id="GO:0008237">
    <property type="term" value="F:metallopeptidase activity"/>
    <property type="evidence" value="ECO:0007669"/>
    <property type="project" value="UniProtKB-KW"/>
</dbReference>
<reference evidence="11 12" key="1">
    <citation type="submission" date="2017-06" db="EMBL/GenBank/DDBJ databases">
        <title>Ant-infecting Ophiocordyceps genomes reveal a high diversity of potential behavioral manipulation genes and a possible major role for enterotoxins.</title>
        <authorList>
            <person name="De Bekker C."/>
            <person name="Evans H.C."/>
            <person name="Brachmann A."/>
            <person name="Hughes D.P."/>
        </authorList>
    </citation>
    <scope>NUCLEOTIDE SEQUENCE [LARGE SCALE GENOMIC DNA]</scope>
    <source>
        <strain evidence="11 12">Map16</strain>
    </source>
</reference>
<keyword evidence="6" id="KW-0378">Hydrolase</keyword>
<evidence type="ECO:0000256" key="7">
    <source>
        <dbReference type="ARBA" id="ARBA00022833"/>
    </source>
</evidence>
<dbReference type="InterPro" id="IPR024079">
    <property type="entry name" value="MetalloPept_cat_dom_sf"/>
</dbReference>
<sequence length="193" mass="21551">MRVLNHDFRPSRISFDLKAVDWVSNAAWGKEDDYFPMMKALHKGSKSSLNLYFVDGSDLTGRNVRPVYADPTKLSIGQLLSTHFGVCTDPTDWLGREDRLFLDGCIISADTLPGGKERNYNQGKTATHEVGHWFGLLHTFAPDCDGDGDMVDDTPAAQRQSTDCSKWADSCPDHPGLDPVHNYMSYSFEFVAL</sequence>
<evidence type="ECO:0000313" key="11">
    <source>
        <dbReference type="EMBL" id="PHH80145.1"/>
    </source>
</evidence>
<evidence type="ECO:0000256" key="4">
    <source>
        <dbReference type="ARBA" id="ARBA00022723"/>
    </source>
</evidence>
<gene>
    <name evidence="11" type="ORF">CDD80_2683</name>
</gene>
<accession>A0A2C5ZE16</accession>
<evidence type="ECO:0000256" key="3">
    <source>
        <dbReference type="ARBA" id="ARBA00022670"/>
    </source>
</evidence>